<dbReference type="EMBL" id="JAEHFV010000005">
    <property type="protein sequence ID" value="MBK0370624.1"/>
    <property type="molecule type" value="Genomic_DNA"/>
</dbReference>
<evidence type="ECO:0000256" key="1">
    <source>
        <dbReference type="SAM" id="Phobius"/>
    </source>
</evidence>
<keyword evidence="3" id="KW-1185">Reference proteome</keyword>
<name>A0A934PPN9_9FLAO</name>
<keyword evidence="1" id="KW-0472">Membrane</keyword>
<accession>A0A934PPN9</accession>
<sequence>MKEDKKEKFKNLKIAAIGSIFILFIVFYYDYYKKKQFDKYKETFKGETIALTTRITNGKGGLLRYYFYDSNKKILSGTRKRYPKFLNKFYRVKYDLKNPKSNYIELENELKPDSLTLVKAGFTYTKYYKYDDGVTSRYLEGFKWK</sequence>
<dbReference type="RefSeq" id="WP_200106757.1">
    <property type="nucleotide sequence ID" value="NZ_JAEHFV010000005.1"/>
</dbReference>
<keyword evidence="1" id="KW-1133">Transmembrane helix</keyword>
<protein>
    <submittedName>
        <fullName evidence="2">Uncharacterized protein</fullName>
    </submittedName>
</protein>
<feature type="transmembrane region" description="Helical" evidence="1">
    <location>
        <begin position="12"/>
        <end position="31"/>
    </location>
</feature>
<gene>
    <name evidence="2" type="ORF">I5M07_12365</name>
</gene>
<keyword evidence="1" id="KW-0812">Transmembrane</keyword>
<dbReference type="Proteomes" id="UP000609172">
    <property type="component" value="Unassembled WGS sequence"/>
</dbReference>
<evidence type="ECO:0000313" key="2">
    <source>
        <dbReference type="EMBL" id="MBK0370624.1"/>
    </source>
</evidence>
<organism evidence="2 3">
    <name type="scientific">Flavobacterium agrisoli</name>
    <dbReference type="NCBI Taxonomy" id="2793066"/>
    <lineage>
        <taxon>Bacteria</taxon>
        <taxon>Pseudomonadati</taxon>
        <taxon>Bacteroidota</taxon>
        <taxon>Flavobacteriia</taxon>
        <taxon>Flavobacteriales</taxon>
        <taxon>Flavobacteriaceae</taxon>
        <taxon>Flavobacterium</taxon>
    </lineage>
</organism>
<evidence type="ECO:0000313" key="3">
    <source>
        <dbReference type="Proteomes" id="UP000609172"/>
    </source>
</evidence>
<dbReference type="AlphaFoldDB" id="A0A934PPN9"/>
<comment type="caution">
    <text evidence="2">The sequence shown here is derived from an EMBL/GenBank/DDBJ whole genome shotgun (WGS) entry which is preliminary data.</text>
</comment>
<reference evidence="2" key="1">
    <citation type="submission" date="2020-12" db="EMBL/GenBank/DDBJ databases">
        <title>Bacterial novel species Flavobacterium sp. SE-1-e isolated from soil.</title>
        <authorList>
            <person name="Jung H.-Y."/>
        </authorList>
    </citation>
    <scope>NUCLEOTIDE SEQUENCE</scope>
    <source>
        <strain evidence="2">SE-1-e</strain>
    </source>
</reference>
<proteinExistence type="predicted"/>